<organism evidence="12 13">
    <name type="scientific">Fusarium kuroshium</name>
    <dbReference type="NCBI Taxonomy" id="2010991"/>
    <lineage>
        <taxon>Eukaryota</taxon>
        <taxon>Fungi</taxon>
        <taxon>Dikarya</taxon>
        <taxon>Ascomycota</taxon>
        <taxon>Pezizomycotina</taxon>
        <taxon>Sordariomycetes</taxon>
        <taxon>Hypocreomycetidae</taxon>
        <taxon>Hypocreales</taxon>
        <taxon>Nectriaceae</taxon>
        <taxon>Fusarium</taxon>
        <taxon>Fusarium solani species complex</taxon>
    </lineage>
</organism>
<feature type="binding site" evidence="11">
    <location>
        <position position="78"/>
    </location>
    <ligand>
        <name>S-adenosyl-L-methionine</name>
        <dbReference type="ChEBI" id="CHEBI:59789"/>
    </ligand>
</feature>
<dbReference type="SUPFAM" id="SSF53335">
    <property type="entry name" value="S-adenosyl-L-methionine-dependent methyltransferases"/>
    <property type="match status" value="1"/>
</dbReference>
<dbReference type="InterPro" id="IPR008576">
    <property type="entry name" value="MeTrfase_NTM1"/>
</dbReference>
<evidence type="ECO:0000256" key="3">
    <source>
        <dbReference type="ARBA" id="ARBA00022679"/>
    </source>
</evidence>
<dbReference type="EC" id="2.1.1.244" evidence="5"/>
<dbReference type="GO" id="GO:0005737">
    <property type="term" value="C:cytoplasm"/>
    <property type="evidence" value="ECO:0007669"/>
    <property type="project" value="TreeGrafter"/>
</dbReference>
<sequence>MSDSKDGSAPDSLISMEDGKKYWEGIEADVNGMLGGIPSVTRIDLQGSRTFLARLGIGIKTGRKMVSRALEGGAGIGRVTEGLLTQVAEVVDIIEPITKFTDVLQGKPGVGNIFNVGLEGWKPEDGVKYDLIWTQWCVGHLPDDLLVEYFERCKSALAPDGVIVIKENLSTNGVDVFDDLDSSVTREDEKFLALFKQAGLQVVRSDIQRGFPMVGNTALMPVKMYALKPAEG</sequence>
<dbReference type="STRING" id="2010991.A0A3M2SLZ4"/>
<evidence type="ECO:0000256" key="11">
    <source>
        <dbReference type="PIRSR" id="PIRSR016958-1"/>
    </source>
</evidence>
<keyword evidence="3" id="KW-0808">Transferase</keyword>
<evidence type="ECO:0000256" key="9">
    <source>
        <dbReference type="ARBA" id="ARBA00047885"/>
    </source>
</evidence>
<dbReference type="PIRSF" id="PIRSF016958">
    <property type="entry name" value="DUF858_MeTrfase_lik"/>
    <property type="match status" value="1"/>
</dbReference>
<evidence type="ECO:0000313" key="12">
    <source>
        <dbReference type="EMBL" id="RMJ18599.1"/>
    </source>
</evidence>
<dbReference type="GO" id="GO:0032259">
    <property type="term" value="P:methylation"/>
    <property type="evidence" value="ECO:0007669"/>
    <property type="project" value="UniProtKB-KW"/>
</dbReference>
<accession>A0A3M2SLZ4</accession>
<evidence type="ECO:0000256" key="10">
    <source>
        <dbReference type="ARBA" id="ARBA00048167"/>
    </source>
</evidence>
<proteinExistence type="inferred from homology"/>
<protein>
    <recommendedName>
        <fullName evidence="6">Alpha N-terminal protein methyltransferase 1</fullName>
        <ecNumber evidence="5">2.1.1.244</ecNumber>
    </recommendedName>
    <alternativeName>
        <fullName evidence="7">X-Pro-Lys N-terminal protein methyltransferase 1</fullName>
    </alternativeName>
</protein>
<dbReference type="EMBL" id="NKUJ01000017">
    <property type="protein sequence ID" value="RMJ18599.1"/>
    <property type="molecule type" value="Genomic_DNA"/>
</dbReference>
<keyword evidence="2" id="KW-0489">Methyltransferase</keyword>
<dbReference type="GO" id="GO:0071885">
    <property type="term" value="F:N-terminal protein N-methyltransferase activity"/>
    <property type="evidence" value="ECO:0007669"/>
    <property type="project" value="UniProtKB-EC"/>
</dbReference>
<dbReference type="Gene3D" id="3.40.50.150">
    <property type="entry name" value="Vaccinia Virus protein VP39"/>
    <property type="match status" value="1"/>
</dbReference>
<dbReference type="OrthoDB" id="1298661at2759"/>
<evidence type="ECO:0000256" key="7">
    <source>
        <dbReference type="ARBA" id="ARBA00043129"/>
    </source>
</evidence>
<comment type="catalytic activity">
    <reaction evidence="8">
        <text>N-terminal L-seryl-L-prolyl-L-lysyl-[protein] + 3 S-adenosyl-L-methionine = N-terminal N,N,N-trimethyl-L-seryl-L-prolyl-L-lysyl-[protein] + 3 S-adenosyl-L-homocysteine + 3 H(+)</text>
        <dbReference type="Rhea" id="RHEA:54724"/>
        <dbReference type="Rhea" id="RHEA-COMP:13789"/>
        <dbReference type="Rhea" id="RHEA-COMP:13973"/>
        <dbReference type="ChEBI" id="CHEBI:15378"/>
        <dbReference type="ChEBI" id="CHEBI:57856"/>
        <dbReference type="ChEBI" id="CHEBI:59789"/>
        <dbReference type="ChEBI" id="CHEBI:138061"/>
        <dbReference type="ChEBI" id="CHEBI:138317"/>
        <dbReference type="EC" id="2.1.1.244"/>
    </reaction>
</comment>
<keyword evidence="4 11" id="KW-0949">S-adenosyl-L-methionine</keyword>
<comment type="catalytic activity">
    <reaction evidence="9">
        <text>N-terminal L-prolyl-L-prolyl-L-lysyl-[protein] + 2 S-adenosyl-L-methionine = N-terminal N,N-dimethyl-L-prolyl-L-prolyl-L-lysyl-[protein] + 2 S-adenosyl-L-homocysteine + 2 H(+)</text>
        <dbReference type="Rhea" id="RHEA:54736"/>
        <dbReference type="Rhea" id="RHEA-COMP:13787"/>
        <dbReference type="Rhea" id="RHEA-COMP:13974"/>
        <dbReference type="ChEBI" id="CHEBI:15378"/>
        <dbReference type="ChEBI" id="CHEBI:57856"/>
        <dbReference type="ChEBI" id="CHEBI:59789"/>
        <dbReference type="ChEBI" id="CHEBI:138059"/>
        <dbReference type="ChEBI" id="CHEBI:138318"/>
        <dbReference type="EC" id="2.1.1.244"/>
    </reaction>
</comment>
<reference evidence="12 13" key="1">
    <citation type="submission" date="2017-06" db="EMBL/GenBank/DDBJ databases">
        <title>Comparative genomic analysis of Ambrosia Fusariam Clade fungi.</title>
        <authorList>
            <person name="Stajich J.E."/>
            <person name="Carrillo J."/>
            <person name="Kijimoto T."/>
            <person name="Eskalen A."/>
            <person name="O'Donnell K."/>
            <person name="Kasson M."/>
        </authorList>
    </citation>
    <scope>NUCLEOTIDE SEQUENCE [LARGE SCALE GENOMIC DNA]</scope>
    <source>
        <strain evidence="12">UCR3666</strain>
    </source>
</reference>
<evidence type="ECO:0000256" key="8">
    <source>
        <dbReference type="ARBA" id="ARBA00047306"/>
    </source>
</evidence>
<evidence type="ECO:0000256" key="6">
    <source>
        <dbReference type="ARBA" id="ARBA00039449"/>
    </source>
</evidence>
<feature type="binding site" evidence="11">
    <location>
        <position position="73"/>
    </location>
    <ligand>
        <name>S-adenosyl-L-methionine</name>
        <dbReference type="ChEBI" id="CHEBI:59789"/>
    </ligand>
</feature>
<comment type="caution">
    <text evidence="12">The sequence shown here is derived from an EMBL/GenBank/DDBJ whole genome shotgun (WGS) entry which is preliminary data.</text>
</comment>
<evidence type="ECO:0000256" key="5">
    <source>
        <dbReference type="ARBA" id="ARBA00039112"/>
    </source>
</evidence>
<dbReference type="AlphaFoldDB" id="A0A3M2SLZ4"/>
<dbReference type="Pfam" id="PF05891">
    <property type="entry name" value="Methyltransf_PK"/>
    <property type="match status" value="1"/>
</dbReference>
<evidence type="ECO:0000256" key="2">
    <source>
        <dbReference type="ARBA" id="ARBA00022603"/>
    </source>
</evidence>
<evidence type="ECO:0000256" key="4">
    <source>
        <dbReference type="ARBA" id="ARBA00022691"/>
    </source>
</evidence>
<comment type="similarity">
    <text evidence="1">Belongs to the methyltransferase superfamily. NTM1 family.</text>
</comment>
<evidence type="ECO:0000313" key="13">
    <source>
        <dbReference type="Proteomes" id="UP000277212"/>
    </source>
</evidence>
<name>A0A3M2SLZ4_9HYPO</name>
<keyword evidence="13" id="KW-1185">Reference proteome</keyword>
<dbReference type="PANTHER" id="PTHR12753:SF0">
    <property type="entry name" value="ALPHA N-TERMINAL PROTEIN METHYLTRANSFERASE 1"/>
    <property type="match status" value="1"/>
</dbReference>
<dbReference type="PANTHER" id="PTHR12753">
    <property type="entry name" value="AD-003 - RELATED"/>
    <property type="match status" value="1"/>
</dbReference>
<comment type="catalytic activity">
    <reaction evidence="10">
        <text>N-terminal L-alanyl-L-prolyl-L-lysyl-[protein] + 3 S-adenosyl-L-methionine = N-terminal N,N,N-trimethyl-L-alanyl-L-prolyl-L-lysyl-[protein] + 3 S-adenosyl-L-homocysteine + 3 H(+)</text>
        <dbReference type="Rhea" id="RHEA:54712"/>
        <dbReference type="Rhea" id="RHEA-COMP:13785"/>
        <dbReference type="Rhea" id="RHEA-COMP:13971"/>
        <dbReference type="ChEBI" id="CHEBI:15378"/>
        <dbReference type="ChEBI" id="CHEBI:57856"/>
        <dbReference type="ChEBI" id="CHEBI:59789"/>
        <dbReference type="ChEBI" id="CHEBI:138057"/>
        <dbReference type="ChEBI" id="CHEBI:138315"/>
        <dbReference type="EC" id="2.1.1.244"/>
    </reaction>
</comment>
<dbReference type="Proteomes" id="UP000277212">
    <property type="component" value="Unassembled WGS sequence"/>
</dbReference>
<gene>
    <name evidence="12" type="ORF">CDV36_001702</name>
</gene>
<evidence type="ECO:0000256" key="1">
    <source>
        <dbReference type="ARBA" id="ARBA00009059"/>
    </source>
</evidence>
<dbReference type="CDD" id="cd02440">
    <property type="entry name" value="AdoMet_MTases"/>
    <property type="match status" value="1"/>
</dbReference>
<dbReference type="InterPro" id="IPR029063">
    <property type="entry name" value="SAM-dependent_MTases_sf"/>
</dbReference>
<feature type="binding site" evidence="11">
    <location>
        <position position="135"/>
    </location>
    <ligand>
        <name>S-adenosyl-L-methionine</name>
        <dbReference type="ChEBI" id="CHEBI:59789"/>
    </ligand>
</feature>